<comment type="caution">
    <text evidence="2">The sequence shown here is derived from an EMBL/GenBank/DDBJ whole genome shotgun (WGS) entry which is preliminary data.</text>
</comment>
<name>A0A6G1E095_9ORYZ</name>
<reference evidence="2 3" key="1">
    <citation type="submission" date="2019-11" db="EMBL/GenBank/DDBJ databases">
        <title>Whole genome sequence of Oryza granulata.</title>
        <authorList>
            <person name="Li W."/>
        </authorList>
    </citation>
    <scope>NUCLEOTIDE SEQUENCE [LARGE SCALE GENOMIC DNA]</scope>
    <source>
        <strain evidence="3">cv. Menghai</strain>
        <tissue evidence="2">Leaf</tissue>
    </source>
</reference>
<keyword evidence="3" id="KW-1185">Reference proteome</keyword>
<gene>
    <name evidence="2" type="ORF">E2562_022703</name>
</gene>
<dbReference type="EMBL" id="SPHZ02000005">
    <property type="protein sequence ID" value="KAF0918117.1"/>
    <property type="molecule type" value="Genomic_DNA"/>
</dbReference>
<evidence type="ECO:0000313" key="2">
    <source>
        <dbReference type="EMBL" id="KAF0918117.1"/>
    </source>
</evidence>
<feature type="compositionally biased region" description="Pro residues" evidence="1">
    <location>
        <begin position="83"/>
        <end position="93"/>
    </location>
</feature>
<dbReference type="Proteomes" id="UP000479710">
    <property type="component" value="Unassembled WGS sequence"/>
</dbReference>
<accession>A0A6G1E095</accession>
<feature type="region of interest" description="Disordered" evidence="1">
    <location>
        <begin position="31"/>
        <end position="102"/>
    </location>
</feature>
<sequence>MKVHSSLVIPSPSRVTSTLIFRSPLSAVRTANARHRQRASVVGGRRLRGSGNPQPRGGRVFRRIGEAGEGSFQAQGREMAGIPPDPGGFPPDPCADVTGNDI</sequence>
<dbReference type="AlphaFoldDB" id="A0A6G1E095"/>
<evidence type="ECO:0000313" key="3">
    <source>
        <dbReference type="Proteomes" id="UP000479710"/>
    </source>
</evidence>
<evidence type="ECO:0000256" key="1">
    <source>
        <dbReference type="SAM" id="MobiDB-lite"/>
    </source>
</evidence>
<protein>
    <submittedName>
        <fullName evidence="2">Uncharacterized protein</fullName>
    </submittedName>
</protein>
<organism evidence="2 3">
    <name type="scientific">Oryza meyeriana var. granulata</name>
    <dbReference type="NCBI Taxonomy" id="110450"/>
    <lineage>
        <taxon>Eukaryota</taxon>
        <taxon>Viridiplantae</taxon>
        <taxon>Streptophyta</taxon>
        <taxon>Embryophyta</taxon>
        <taxon>Tracheophyta</taxon>
        <taxon>Spermatophyta</taxon>
        <taxon>Magnoliopsida</taxon>
        <taxon>Liliopsida</taxon>
        <taxon>Poales</taxon>
        <taxon>Poaceae</taxon>
        <taxon>BOP clade</taxon>
        <taxon>Oryzoideae</taxon>
        <taxon>Oryzeae</taxon>
        <taxon>Oryzinae</taxon>
        <taxon>Oryza</taxon>
        <taxon>Oryza meyeriana</taxon>
    </lineage>
</organism>
<proteinExistence type="predicted"/>